<dbReference type="GO" id="GO:0003677">
    <property type="term" value="F:DNA binding"/>
    <property type="evidence" value="ECO:0007669"/>
    <property type="project" value="UniProtKB-KW"/>
</dbReference>
<evidence type="ECO:0000313" key="8">
    <source>
        <dbReference type="Proteomes" id="UP000544222"/>
    </source>
</evidence>
<keyword evidence="4" id="KW-0472">Membrane</keyword>
<dbReference type="InterPro" id="IPR011123">
    <property type="entry name" value="Y_Y_Y"/>
</dbReference>
<dbReference type="InterPro" id="IPR011110">
    <property type="entry name" value="Reg_prop"/>
</dbReference>
<gene>
    <name evidence="7" type="ORF">FHX64_001727</name>
</gene>
<organism evidence="7 8">
    <name type="scientific">Microbacter margulisiae</name>
    <dbReference type="NCBI Taxonomy" id="1350067"/>
    <lineage>
        <taxon>Bacteria</taxon>
        <taxon>Pseudomonadati</taxon>
        <taxon>Bacteroidota</taxon>
        <taxon>Bacteroidia</taxon>
        <taxon>Bacteroidales</taxon>
        <taxon>Porphyromonadaceae</taxon>
        <taxon>Microbacter</taxon>
    </lineage>
</organism>
<reference evidence="7 8" key="1">
    <citation type="submission" date="2020-08" db="EMBL/GenBank/DDBJ databases">
        <title>Genomic Encyclopedia of Type Strains, Phase IV (KMG-IV): sequencing the most valuable type-strain genomes for metagenomic binning, comparative biology and taxonomic classification.</title>
        <authorList>
            <person name="Goeker M."/>
        </authorList>
    </citation>
    <scope>NUCLEOTIDE SEQUENCE [LARGE SCALE GENOMIC DNA]</scope>
    <source>
        <strain evidence="7 8">DSM 27471</strain>
    </source>
</reference>
<dbReference type="InterPro" id="IPR016032">
    <property type="entry name" value="Sig_transdc_resp-reg_C-effctor"/>
</dbReference>
<dbReference type="GO" id="GO:0008234">
    <property type="term" value="F:cysteine-type peptidase activity"/>
    <property type="evidence" value="ECO:0007669"/>
    <property type="project" value="UniProtKB-KW"/>
</dbReference>
<feature type="domain" description="Two component regulator three Y" evidence="6">
    <location>
        <begin position="687"/>
        <end position="753"/>
    </location>
</feature>
<evidence type="ECO:0000256" key="1">
    <source>
        <dbReference type="ARBA" id="ARBA00006067"/>
    </source>
</evidence>
<feature type="chain" id="PRO_5030507865" evidence="5">
    <location>
        <begin position="22"/>
        <end position="953"/>
    </location>
</feature>
<feature type="signal peptide" evidence="5">
    <location>
        <begin position="1"/>
        <end position="21"/>
    </location>
</feature>
<comment type="caution">
    <text evidence="7">The sequence shown here is derived from an EMBL/GenBank/DDBJ whole genome shotgun (WGS) entry which is preliminary data.</text>
</comment>
<feature type="transmembrane region" description="Helical" evidence="4">
    <location>
        <begin position="756"/>
        <end position="781"/>
    </location>
</feature>
<keyword evidence="4" id="KW-0812">Transmembrane</keyword>
<dbReference type="RefSeq" id="WP_183413319.1">
    <property type="nucleotide sequence ID" value="NZ_JACHYB010000001.1"/>
</dbReference>
<dbReference type="Pfam" id="PF07494">
    <property type="entry name" value="Reg_prop"/>
    <property type="match status" value="1"/>
</dbReference>
<dbReference type="Gene3D" id="2.130.10.10">
    <property type="entry name" value="YVTN repeat-like/Quinoprotein amine dehydrogenase"/>
    <property type="match status" value="2"/>
</dbReference>
<evidence type="ECO:0000313" key="7">
    <source>
        <dbReference type="EMBL" id="MBB3187564.1"/>
    </source>
</evidence>
<dbReference type="SUPFAM" id="SSF46894">
    <property type="entry name" value="C-terminal effector domain of the bipartite response regulators"/>
    <property type="match status" value="1"/>
</dbReference>
<keyword evidence="5" id="KW-0732">Signal</keyword>
<comment type="similarity">
    <text evidence="1">Belongs to the peptidase C25 family.</text>
</comment>
<dbReference type="Gene3D" id="2.60.40.10">
    <property type="entry name" value="Immunoglobulins"/>
    <property type="match status" value="1"/>
</dbReference>
<dbReference type="SUPFAM" id="SSF63829">
    <property type="entry name" value="Calcium-dependent phosphotriesterase"/>
    <property type="match status" value="3"/>
</dbReference>
<protein>
    <submittedName>
        <fullName evidence="7">Ligand-binding sensor domain-containing protein/DNA-binding CsgD family transcriptional regulator</fullName>
    </submittedName>
</protein>
<evidence type="ECO:0000256" key="2">
    <source>
        <dbReference type="ARBA" id="ARBA00022670"/>
    </source>
</evidence>
<name>A0A7W5H2F2_9PORP</name>
<keyword evidence="2" id="KW-0645">Protease</keyword>
<dbReference type="InterPro" id="IPR013783">
    <property type="entry name" value="Ig-like_fold"/>
</dbReference>
<evidence type="ECO:0000259" key="6">
    <source>
        <dbReference type="Pfam" id="PF07495"/>
    </source>
</evidence>
<evidence type="ECO:0000256" key="5">
    <source>
        <dbReference type="SAM" id="SignalP"/>
    </source>
</evidence>
<dbReference type="Pfam" id="PF07495">
    <property type="entry name" value="Y_Y_Y"/>
    <property type="match status" value="1"/>
</dbReference>
<dbReference type="InterPro" id="IPR015943">
    <property type="entry name" value="WD40/YVTN_repeat-like_dom_sf"/>
</dbReference>
<accession>A0A7W5H2F2</accession>
<keyword evidence="7" id="KW-0238">DNA-binding</keyword>
<evidence type="ECO:0000256" key="3">
    <source>
        <dbReference type="ARBA" id="ARBA00022807"/>
    </source>
</evidence>
<keyword evidence="4" id="KW-1133">Transmembrane helix</keyword>
<sequence>MKYVSFSFIMLFLALWVTAKADISQIVNQCIPKLTYFDKTVYNASNQTWAIAQNEKGYLYFANSGGLLEYDGSEWTLYQIPHNSSAVRSVLITNDQRIYVGMQNEFGFWERDPYTRKLLYTSISTEHNIRFTDENDFWKIIPFQGDIYFNCFQNIYKYSPTTNQVTIIKAPTRFQFAFAVNNRFFAQDKTLGLMELKDGILTPVAGGAVLKGDCVYGMAPLNDNDILIATIDKGLYQLVNGKVTKNNWACNDFLIRNQIFSMTMLPDGRYAFGTILNGLLITDHTGNILSNINKLKGLPNNTVLSIFLDHSNNIWLGLDRGIDHIQLNSRIRTFPDPKGELGSVYQVEQYNGNLFFATNQGLVYCSLKDFNYPDREVEFHIMPNTQGQVWSLLKINNQLLCAHNQGLYVVSGNTGRFVYTGSGISNMLEMNSHVVMLLSYDGLCMLKMNGTQFNVQPEAVYPYNAAYAAKDRKNDLFIGNYASGVYRIQFDSTFNHVIYASNHLESLGIHNSTVQRMYSYDNNLYLLDTMGIMQFDYAQNHFEPMQAVNRLLPTHNSLYRLQFSGNDLWCFGSKQFYCIRNYNTSRPYLISKNLETLYPEVISNYEAIKKLDADNYLICTSNSFSVVNINYAISNMKENQVYIRDIGEFSNKMVSKSLPHPIAYYASHFIEFPHSANTIYIRFTLPDYENTGEIEYSYRLSGKGSNNNFSIPSQNNIATLSNLPSGDYVFQVKATVKGTNQVFYSQLLKITILPPWYFSWIGFIILLILLALLAYGLYSYIQWKLMKQHQRISEQHEKEIAIVETKLLQEKVEKQNEELSRITKHMLQKSRLINKVDAEIEKLAADQAVPTTHLRGLKMIVEKNRNPEKEWEMFEMSFNKTYDNYLVKLSNRFPGLTTGDLKLAAYIRMNISTKEIAGLLNVSGKSVEMGRYRLRRKLNLPHDQNLTEFLMSL</sequence>
<evidence type="ECO:0000256" key="4">
    <source>
        <dbReference type="SAM" id="Phobius"/>
    </source>
</evidence>
<dbReference type="Proteomes" id="UP000544222">
    <property type="component" value="Unassembled WGS sequence"/>
</dbReference>
<keyword evidence="3" id="KW-0788">Thiol protease</keyword>
<keyword evidence="3" id="KW-0378">Hydrolase</keyword>
<dbReference type="GO" id="GO:0006355">
    <property type="term" value="P:regulation of DNA-templated transcription"/>
    <property type="evidence" value="ECO:0007669"/>
    <property type="project" value="InterPro"/>
</dbReference>
<dbReference type="AlphaFoldDB" id="A0A7W5H2F2"/>
<dbReference type="EMBL" id="JACHYB010000001">
    <property type="protein sequence ID" value="MBB3187564.1"/>
    <property type="molecule type" value="Genomic_DNA"/>
</dbReference>
<dbReference type="GO" id="GO:0006508">
    <property type="term" value="P:proteolysis"/>
    <property type="evidence" value="ECO:0007669"/>
    <property type="project" value="UniProtKB-KW"/>
</dbReference>
<keyword evidence="8" id="KW-1185">Reference proteome</keyword>
<proteinExistence type="inferred from homology"/>